<dbReference type="InterPro" id="IPR013210">
    <property type="entry name" value="LRR_N_plant-typ"/>
</dbReference>
<dbReference type="Pfam" id="PF00069">
    <property type="entry name" value="Pkinase"/>
    <property type="match status" value="1"/>
</dbReference>
<dbReference type="Pfam" id="PF08263">
    <property type="entry name" value="LRRNT_2"/>
    <property type="match status" value="1"/>
</dbReference>
<dbReference type="PROSITE" id="PS50011">
    <property type="entry name" value="PROTEIN_KINASE_DOM"/>
    <property type="match status" value="1"/>
</dbReference>
<feature type="chain" id="PRO_5044848515" description="non-specific serine/threonine protein kinase" evidence="22">
    <location>
        <begin position="20"/>
        <end position="995"/>
    </location>
</feature>
<keyword evidence="13" id="KW-0418">Kinase</keyword>
<feature type="binding site" evidence="20">
    <location>
        <position position="711"/>
    </location>
    <ligand>
        <name>ATP</name>
        <dbReference type="ChEBI" id="CHEBI:30616"/>
    </ligand>
</feature>
<dbReference type="Pfam" id="PF00560">
    <property type="entry name" value="LRR_1"/>
    <property type="match status" value="5"/>
</dbReference>
<keyword evidence="25" id="KW-1185">Reference proteome</keyword>
<dbReference type="Proteomes" id="UP001558713">
    <property type="component" value="Unassembled WGS sequence"/>
</dbReference>
<keyword evidence="5" id="KW-0723">Serine/threonine-protein kinase</keyword>
<dbReference type="PANTHER" id="PTHR48056">
    <property type="entry name" value="LRR RECEPTOR-LIKE SERINE/THREONINE-PROTEIN KINASE-RELATED"/>
    <property type="match status" value="1"/>
</dbReference>
<evidence type="ECO:0000256" key="20">
    <source>
        <dbReference type="PROSITE-ProRule" id="PRU10141"/>
    </source>
</evidence>
<dbReference type="SUPFAM" id="SSF56112">
    <property type="entry name" value="Protein kinase-like (PK-like)"/>
    <property type="match status" value="1"/>
</dbReference>
<evidence type="ECO:0000256" key="6">
    <source>
        <dbReference type="ARBA" id="ARBA00022553"/>
    </source>
</evidence>
<evidence type="ECO:0000256" key="21">
    <source>
        <dbReference type="SAM" id="Phobius"/>
    </source>
</evidence>
<evidence type="ECO:0000256" key="17">
    <source>
        <dbReference type="ARBA" id="ARBA00023180"/>
    </source>
</evidence>
<dbReference type="InterPro" id="IPR003591">
    <property type="entry name" value="Leu-rich_rpt_typical-subtyp"/>
</dbReference>
<dbReference type="InterPro" id="IPR011009">
    <property type="entry name" value="Kinase-like_dom_sf"/>
</dbReference>
<dbReference type="Gene3D" id="3.80.10.10">
    <property type="entry name" value="Ribonuclease Inhibitor"/>
    <property type="match status" value="3"/>
</dbReference>
<evidence type="ECO:0000256" key="5">
    <source>
        <dbReference type="ARBA" id="ARBA00022527"/>
    </source>
</evidence>
<dbReference type="FunFam" id="3.30.200.20:FF:000513">
    <property type="entry name" value="Receptor-like protein kinase HSL1"/>
    <property type="match status" value="1"/>
</dbReference>
<evidence type="ECO:0000256" key="14">
    <source>
        <dbReference type="ARBA" id="ARBA00022840"/>
    </source>
</evidence>
<gene>
    <name evidence="24" type="ORF">V5N11_015420</name>
</gene>
<dbReference type="FunFam" id="3.80.10.10:FF:000453">
    <property type="entry name" value="Leucine-rich receptor-like protein kinase family protein"/>
    <property type="match status" value="1"/>
</dbReference>
<dbReference type="PROSITE" id="PS00108">
    <property type="entry name" value="PROTEIN_KINASE_ST"/>
    <property type="match status" value="1"/>
</dbReference>
<dbReference type="AlphaFoldDB" id="A0ABD1A8U5"/>
<organism evidence="24 25">
    <name type="scientific">Cardamine amara subsp. amara</name>
    <dbReference type="NCBI Taxonomy" id="228776"/>
    <lineage>
        <taxon>Eukaryota</taxon>
        <taxon>Viridiplantae</taxon>
        <taxon>Streptophyta</taxon>
        <taxon>Embryophyta</taxon>
        <taxon>Tracheophyta</taxon>
        <taxon>Spermatophyta</taxon>
        <taxon>Magnoliopsida</taxon>
        <taxon>eudicotyledons</taxon>
        <taxon>Gunneridae</taxon>
        <taxon>Pentapetalae</taxon>
        <taxon>rosids</taxon>
        <taxon>malvids</taxon>
        <taxon>Brassicales</taxon>
        <taxon>Brassicaceae</taxon>
        <taxon>Cardamineae</taxon>
        <taxon>Cardamine</taxon>
    </lineage>
</organism>
<evidence type="ECO:0000256" key="10">
    <source>
        <dbReference type="ARBA" id="ARBA00022729"/>
    </source>
</evidence>
<evidence type="ECO:0000256" key="11">
    <source>
        <dbReference type="ARBA" id="ARBA00022737"/>
    </source>
</evidence>
<dbReference type="GO" id="GO:0051707">
    <property type="term" value="P:response to other organism"/>
    <property type="evidence" value="ECO:0007669"/>
    <property type="project" value="UniProtKB-ARBA"/>
</dbReference>
<dbReference type="InterPro" id="IPR017441">
    <property type="entry name" value="Protein_kinase_ATP_BS"/>
</dbReference>
<keyword evidence="12 20" id="KW-0547">Nucleotide-binding</keyword>
<dbReference type="GO" id="GO:0005524">
    <property type="term" value="F:ATP binding"/>
    <property type="evidence" value="ECO:0007669"/>
    <property type="project" value="UniProtKB-UniRule"/>
</dbReference>
<dbReference type="GO" id="GO:0009791">
    <property type="term" value="P:post-embryonic development"/>
    <property type="evidence" value="ECO:0007669"/>
    <property type="project" value="UniProtKB-ARBA"/>
</dbReference>
<evidence type="ECO:0000256" key="4">
    <source>
        <dbReference type="ARBA" id="ARBA00022475"/>
    </source>
</evidence>
<sequence>MLYCLILLLCLSFTYLTLSLNNDATILRQAKLGLSDPAQSLSSWSNNDVTHCQWNGIICDATSSVISVDLSSFSLVGPFPSILCHLPSLSFLSLYNNYINGSLSDDDFTACRNLSHLNLSENLLVGSIPKSLPFKLPNLQNLEISGNNLSDTIPASFGEFHKLESLNLAGNFLSGTIPASLGNISTLKELKLAYNLFNPSQIPSQLGNLTELRILWLAGCNLIGPVPPALSGLTRLVNLDLTHNHLTGTVPSWITQLKSIEQIEIFNNSFSGELPEAMDNMTMLRRFDASTNKLSGKIPDGLTRLNQLESLNLFENMLEGPLPESITNSKALYELKLFNNKLTGTLPSQLGANSPLQDVDLSYNRFTGEIPANICGEGRLEYLIVIGNSLTGEISDNLGKCRSLTRVRLSNNNLSGQIPDEFWGLPRLSLLELSENSFTGKIPNTIAGAKNLSNLRISKNQFSGSIPNEIGSLNGLIEISGAENYFTGDIPSSLVKLKQLSRLDLSTNQLSGEIPKGIRGLKNLNELNLANNHLSGEIPKEVGNLPVLNYLDLSKNQFSGDIPLELQNLKLNVLNLSYNHLTGKIPPLYANKAYSHNFIGNPGLCVDLDGLCQKIARSKNIGYVWILLSIFILAGLVFVVGIVMFIAKCRKLRALKNSRLAASKWRSFHKLHFNEQEIADCLKERNVIGSGSSGKVYKAELSGGQVVAVKKLNKSAKGGDEFSDSSNRDVFAAEVETLGTIRHKNIVRLWCCCNSGDCKLLVYEYMPNGSLADVLHRDCKGEVLLVWPERLRIALDAAEGLSYLHHDCVPPIVHRDVKSSNILLDGDFGAKVADFGIAKMGQMSGAKTPEAMSGIAGSCGYIAPEYVYTLRVNEKSDIYSFGVVLLELVTGKQPTDLELGDKDMAKWVCTTLDHCGLEPVIDPKLDLRFKEEISKVIHIGLLCTSPLPLNRPSMRKVVIMLQEVSGTVSCSSPNASKRSNSGKLSPYYTEDLNSV</sequence>
<feature type="domain" description="Protein kinase" evidence="23">
    <location>
        <begin position="682"/>
        <end position="965"/>
    </location>
</feature>
<keyword evidence="9 21" id="KW-0812">Transmembrane</keyword>
<dbReference type="FunFam" id="1.10.510.10:FF:000417">
    <property type="entry name" value="Leucine-rich repeat receptor-like protein kinase"/>
    <property type="match status" value="1"/>
</dbReference>
<dbReference type="PROSITE" id="PS51450">
    <property type="entry name" value="LRR"/>
    <property type="match status" value="1"/>
</dbReference>
<dbReference type="InterPro" id="IPR055414">
    <property type="entry name" value="LRR_R13L4/SHOC2-like"/>
</dbReference>
<feature type="signal peptide" evidence="22">
    <location>
        <begin position="1"/>
        <end position="19"/>
    </location>
</feature>
<dbReference type="InterPro" id="IPR050647">
    <property type="entry name" value="Plant_LRR-RLKs"/>
</dbReference>
<dbReference type="SUPFAM" id="SSF52047">
    <property type="entry name" value="RNI-like"/>
    <property type="match status" value="1"/>
</dbReference>
<comment type="catalytic activity">
    <reaction evidence="19">
        <text>L-seryl-[protein] + ATP = O-phospho-L-seryl-[protein] + ADP + H(+)</text>
        <dbReference type="Rhea" id="RHEA:17989"/>
        <dbReference type="Rhea" id="RHEA-COMP:9863"/>
        <dbReference type="Rhea" id="RHEA-COMP:11604"/>
        <dbReference type="ChEBI" id="CHEBI:15378"/>
        <dbReference type="ChEBI" id="CHEBI:29999"/>
        <dbReference type="ChEBI" id="CHEBI:30616"/>
        <dbReference type="ChEBI" id="CHEBI:83421"/>
        <dbReference type="ChEBI" id="CHEBI:456216"/>
        <dbReference type="EC" id="2.7.11.1"/>
    </reaction>
</comment>
<protein>
    <recommendedName>
        <fullName evidence="3">non-specific serine/threonine protein kinase</fullName>
        <ecNumber evidence="3">2.7.11.1</ecNumber>
    </recommendedName>
</protein>
<dbReference type="InterPro" id="IPR032675">
    <property type="entry name" value="LRR_dom_sf"/>
</dbReference>
<comment type="subcellular location">
    <subcellularLocation>
        <location evidence="1">Cell membrane</location>
        <topology evidence="1">Single-pass type I membrane protein</topology>
    </subcellularLocation>
</comment>
<keyword evidence="15 21" id="KW-1133">Transmembrane helix</keyword>
<dbReference type="EMBL" id="JBANAX010000566">
    <property type="protein sequence ID" value="KAL1203187.1"/>
    <property type="molecule type" value="Genomic_DNA"/>
</dbReference>
<keyword evidence="14 20" id="KW-0067">ATP-binding</keyword>
<dbReference type="Pfam" id="PF23598">
    <property type="entry name" value="LRR_14"/>
    <property type="match status" value="1"/>
</dbReference>
<keyword evidence="11" id="KW-0677">Repeat</keyword>
<evidence type="ECO:0000256" key="1">
    <source>
        <dbReference type="ARBA" id="ARBA00004251"/>
    </source>
</evidence>
<dbReference type="InterPro" id="IPR000719">
    <property type="entry name" value="Prot_kinase_dom"/>
</dbReference>
<evidence type="ECO:0000256" key="15">
    <source>
        <dbReference type="ARBA" id="ARBA00022989"/>
    </source>
</evidence>
<proteinExistence type="inferred from homology"/>
<keyword evidence="6" id="KW-0597">Phosphoprotein</keyword>
<keyword evidence="10 22" id="KW-0732">Signal</keyword>
<dbReference type="SMART" id="SM00220">
    <property type="entry name" value="S_TKc"/>
    <property type="match status" value="1"/>
</dbReference>
<evidence type="ECO:0000313" key="25">
    <source>
        <dbReference type="Proteomes" id="UP001558713"/>
    </source>
</evidence>
<feature type="transmembrane region" description="Helical" evidence="21">
    <location>
        <begin position="622"/>
        <end position="647"/>
    </location>
</feature>
<dbReference type="Gene3D" id="1.10.510.10">
    <property type="entry name" value="Transferase(Phosphotransferase) domain 1"/>
    <property type="match status" value="1"/>
</dbReference>
<dbReference type="InterPro" id="IPR008271">
    <property type="entry name" value="Ser/Thr_kinase_AS"/>
</dbReference>
<dbReference type="FunFam" id="3.80.10.10:FF:000077">
    <property type="entry name" value="LRR receptor-like serine/threonine-protein kinase ERL1"/>
    <property type="match status" value="1"/>
</dbReference>
<keyword evidence="7" id="KW-0433">Leucine-rich repeat</keyword>
<evidence type="ECO:0000256" key="8">
    <source>
        <dbReference type="ARBA" id="ARBA00022679"/>
    </source>
</evidence>
<keyword evidence="8" id="KW-0808">Transferase</keyword>
<dbReference type="GO" id="GO:0005886">
    <property type="term" value="C:plasma membrane"/>
    <property type="evidence" value="ECO:0007669"/>
    <property type="project" value="UniProtKB-SubCell"/>
</dbReference>
<evidence type="ECO:0000256" key="13">
    <source>
        <dbReference type="ARBA" id="ARBA00022777"/>
    </source>
</evidence>
<keyword evidence="16 21" id="KW-0472">Membrane</keyword>
<dbReference type="SUPFAM" id="SSF52058">
    <property type="entry name" value="L domain-like"/>
    <property type="match status" value="1"/>
</dbReference>
<evidence type="ECO:0000256" key="18">
    <source>
        <dbReference type="ARBA" id="ARBA00047899"/>
    </source>
</evidence>
<evidence type="ECO:0000256" key="16">
    <source>
        <dbReference type="ARBA" id="ARBA00023136"/>
    </source>
</evidence>
<dbReference type="GO" id="GO:0004674">
    <property type="term" value="F:protein serine/threonine kinase activity"/>
    <property type="evidence" value="ECO:0007669"/>
    <property type="project" value="UniProtKB-KW"/>
</dbReference>
<evidence type="ECO:0000256" key="19">
    <source>
        <dbReference type="ARBA" id="ARBA00048679"/>
    </source>
</evidence>
<evidence type="ECO:0000256" key="12">
    <source>
        <dbReference type="ARBA" id="ARBA00022741"/>
    </source>
</evidence>
<accession>A0ABD1A8U5</accession>
<evidence type="ECO:0000256" key="22">
    <source>
        <dbReference type="SAM" id="SignalP"/>
    </source>
</evidence>
<comment type="similarity">
    <text evidence="2">Belongs to the protein kinase superfamily. Ser/Thr protein kinase family.</text>
</comment>
<evidence type="ECO:0000259" key="23">
    <source>
        <dbReference type="PROSITE" id="PS50011"/>
    </source>
</evidence>
<dbReference type="InterPro" id="IPR001611">
    <property type="entry name" value="Leu-rich_rpt"/>
</dbReference>
<evidence type="ECO:0000256" key="2">
    <source>
        <dbReference type="ARBA" id="ARBA00008684"/>
    </source>
</evidence>
<dbReference type="EC" id="2.7.11.1" evidence="3"/>
<name>A0ABD1A8U5_CARAN</name>
<dbReference type="PANTHER" id="PTHR48056:SF84">
    <property type="entry name" value="PROTEIN KINASE DOMAIN-CONTAINING PROTEIN"/>
    <property type="match status" value="1"/>
</dbReference>
<keyword evidence="17" id="KW-0325">Glycoprotein</keyword>
<dbReference type="Gene3D" id="3.30.200.20">
    <property type="entry name" value="Phosphorylase Kinase, domain 1"/>
    <property type="match status" value="1"/>
</dbReference>
<comment type="catalytic activity">
    <reaction evidence="18">
        <text>L-threonyl-[protein] + ATP = O-phospho-L-threonyl-[protein] + ADP + H(+)</text>
        <dbReference type="Rhea" id="RHEA:46608"/>
        <dbReference type="Rhea" id="RHEA-COMP:11060"/>
        <dbReference type="Rhea" id="RHEA-COMP:11605"/>
        <dbReference type="ChEBI" id="CHEBI:15378"/>
        <dbReference type="ChEBI" id="CHEBI:30013"/>
        <dbReference type="ChEBI" id="CHEBI:30616"/>
        <dbReference type="ChEBI" id="CHEBI:61977"/>
        <dbReference type="ChEBI" id="CHEBI:456216"/>
        <dbReference type="EC" id="2.7.11.1"/>
    </reaction>
</comment>
<evidence type="ECO:0000313" key="24">
    <source>
        <dbReference type="EMBL" id="KAL1203187.1"/>
    </source>
</evidence>
<comment type="caution">
    <text evidence="24">The sequence shown here is derived from an EMBL/GenBank/DDBJ whole genome shotgun (WGS) entry which is preliminary data.</text>
</comment>
<dbReference type="Pfam" id="PF13855">
    <property type="entry name" value="LRR_8"/>
    <property type="match status" value="2"/>
</dbReference>
<keyword evidence="4" id="KW-1003">Cell membrane</keyword>
<dbReference type="PROSITE" id="PS00107">
    <property type="entry name" value="PROTEIN_KINASE_ATP"/>
    <property type="match status" value="1"/>
</dbReference>
<dbReference type="GO" id="GO:0006952">
    <property type="term" value="P:defense response"/>
    <property type="evidence" value="ECO:0007669"/>
    <property type="project" value="UniProtKB-ARBA"/>
</dbReference>
<evidence type="ECO:0000256" key="7">
    <source>
        <dbReference type="ARBA" id="ARBA00022614"/>
    </source>
</evidence>
<evidence type="ECO:0000256" key="3">
    <source>
        <dbReference type="ARBA" id="ARBA00012513"/>
    </source>
</evidence>
<reference evidence="24 25" key="1">
    <citation type="submission" date="2024-04" db="EMBL/GenBank/DDBJ databases">
        <title>Genome assembly C_amara_ONT_v2.</title>
        <authorList>
            <person name="Yant L."/>
            <person name="Moore C."/>
            <person name="Slenker M."/>
        </authorList>
    </citation>
    <scope>NUCLEOTIDE SEQUENCE [LARGE SCALE GENOMIC DNA]</scope>
    <source>
        <tissue evidence="24">Leaf</tissue>
    </source>
</reference>
<dbReference type="SMART" id="SM00369">
    <property type="entry name" value="LRR_TYP"/>
    <property type="match status" value="5"/>
</dbReference>
<evidence type="ECO:0000256" key="9">
    <source>
        <dbReference type="ARBA" id="ARBA00022692"/>
    </source>
</evidence>
<dbReference type="FunFam" id="3.80.10.10:FF:000215">
    <property type="entry name" value="Receptor-like protein kinase HSL1"/>
    <property type="match status" value="1"/>
</dbReference>